<proteinExistence type="predicted"/>
<gene>
    <name evidence="2" type="ORF">HLB23_35285</name>
</gene>
<evidence type="ECO:0000256" key="1">
    <source>
        <dbReference type="SAM" id="MobiDB-lite"/>
    </source>
</evidence>
<keyword evidence="3" id="KW-1185">Reference proteome</keyword>
<comment type="caution">
    <text evidence="2">The sequence shown here is derived from an EMBL/GenBank/DDBJ whole genome shotgun (WGS) entry which is preliminary data.</text>
</comment>
<feature type="compositionally biased region" description="Low complexity" evidence="1">
    <location>
        <begin position="139"/>
        <end position="169"/>
    </location>
</feature>
<feature type="compositionally biased region" description="Polar residues" evidence="1">
    <location>
        <begin position="125"/>
        <end position="138"/>
    </location>
</feature>
<name>A0A849CF36_9NOCA</name>
<feature type="compositionally biased region" description="Polar residues" evidence="1">
    <location>
        <begin position="29"/>
        <end position="85"/>
    </location>
</feature>
<dbReference type="AlphaFoldDB" id="A0A849CF36"/>
<protein>
    <submittedName>
        <fullName evidence="2">Uncharacterized protein</fullName>
    </submittedName>
</protein>
<evidence type="ECO:0000313" key="3">
    <source>
        <dbReference type="Proteomes" id="UP000586827"/>
    </source>
</evidence>
<dbReference type="RefSeq" id="WP_157553276.1">
    <property type="nucleotide sequence ID" value="NZ_JABELX010000018.1"/>
</dbReference>
<accession>A0A849CF36</accession>
<evidence type="ECO:0000313" key="2">
    <source>
        <dbReference type="EMBL" id="NNH75057.1"/>
    </source>
</evidence>
<dbReference type="Proteomes" id="UP000586827">
    <property type="component" value="Unassembled WGS sequence"/>
</dbReference>
<organism evidence="2 3">
    <name type="scientific">Nocardia uniformis</name>
    <dbReference type="NCBI Taxonomy" id="53432"/>
    <lineage>
        <taxon>Bacteria</taxon>
        <taxon>Bacillati</taxon>
        <taxon>Actinomycetota</taxon>
        <taxon>Actinomycetes</taxon>
        <taxon>Mycobacteriales</taxon>
        <taxon>Nocardiaceae</taxon>
        <taxon>Nocardia</taxon>
    </lineage>
</organism>
<feature type="compositionally biased region" description="Basic and acidic residues" evidence="1">
    <location>
        <begin position="18"/>
        <end position="27"/>
    </location>
</feature>
<dbReference type="EMBL" id="JABELX010000018">
    <property type="protein sequence ID" value="NNH75057.1"/>
    <property type="molecule type" value="Genomic_DNA"/>
</dbReference>
<reference evidence="2 3" key="1">
    <citation type="submission" date="2020-05" db="EMBL/GenBank/DDBJ databases">
        <title>MicrobeNet Type strains.</title>
        <authorList>
            <person name="Nicholson A.C."/>
        </authorList>
    </citation>
    <scope>NUCLEOTIDE SEQUENCE [LARGE SCALE GENOMIC DNA]</scope>
    <source>
        <strain evidence="2 3">JCM 3224</strain>
    </source>
</reference>
<feature type="region of interest" description="Disordered" evidence="1">
    <location>
        <begin position="1"/>
        <end position="169"/>
    </location>
</feature>
<sequence length="275" mass="27786">MDADYTSDLGHTLNPRQENYRLTHPDTPDSGSGSNATLTGIDTGAHTTQGRATLNPPDNSVQWSTSGNHRTTTTTESEPAHTNSRPPEYRPTEFGTAPATNAGSAFDPGTPNTNSGGSPFGTAAPATNSNGSSFATTPASSNNSSYGTASNSSSYGTRAPSAAGASSFGTAAPATHAAPAQATANVAALTSARAAGAAPASTIEPQHVMRLLLASHDLDTAASKAEAGEGSVDDLARAAHRTRAAAVELISAWYGGTDHMRNFAEALLQAASETA</sequence>